<evidence type="ECO:0000313" key="2">
    <source>
        <dbReference type="Proteomes" id="UP000053105"/>
    </source>
</evidence>
<keyword evidence="2" id="KW-1185">Reference proteome</keyword>
<dbReference type="AlphaFoldDB" id="A0A0N0BFX8"/>
<organism evidence="1 2">
    <name type="scientific">Melipona quadrifasciata</name>
    <dbReference type="NCBI Taxonomy" id="166423"/>
    <lineage>
        <taxon>Eukaryota</taxon>
        <taxon>Metazoa</taxon>
        <taxon>Ecdysozoa</taxon>
        <taxon>Arthropoda</taxon>
        <taxon>Hexapoda</taxon>
        <taxon>Insecta</taxon>
        <taxon>Pterygota</taxon>
        <taxon>Neoptera</taxon>
        <taxon>Endopterygota</taxon>
        <taxon>Hymenoptera</taxon>
        <taxon>Apocrita</taxon>
        <taxon>Aculeata</taxon>
        <taxon>Apoidea</taxon>
        <taxon>Anthophila</taxon>
        <taxon>Apidae</taxon>
        <taxon>Melipona</taxon>
    </lineage>
</organism>
<sequence>MARESGDLQNEKPLDVRSVLVSHMVTVATSRSVKARPNEAEFVHACCQPMRRVSMRLNGDEPSGTRRWEELRENQTAVFSLLRGCCAFLSIFHSGGYMYRVSEELEAELLRQPLYQKIENLRAQQLN</sequence>
<gene>
    <name evidence="1" type="ORF">WN51_14072</name>
</gene>
<accession>A0A0N0BFX8</accession>
<protein>
    <submittedName>
        <fullName evidence="1">Uncharacterized protein</fullName>
    </submittedName>
</protein>
<evidence type="ECO:0000313" key="1">
    <source>
        <dbReference type="EMBL" id="KOX73992.1"/>
    </source>
</evidence>
<dbReference type="EMBL" id="KQ435794">
    <property type="protein sequence ID" value="KOX73992.1"/>
    <property type="molecule type" value="Genomic_DNA"/>
</dbReference>
<proteinExistence type="predicted"/>
<reference evidence="1 2" key="1">
    <citation type="submission" date="2015-07" db="EMBL/GenBank/DDBJ databases">
        <title>The genome of Melipona quadrifasciata.</title>
        <authorList>
            <person name="Pan H."/>
            <person name="Kapheim K."/>
        </authorList>
    </citation>
    <scope>NUCLEOTIDE SEQUENCE [LARGE SCALE GENOMIC DNA]</scope>
    <source>
        <strain evidence="1">0111107301</strain>
        <tissue evidence="1">Whole body</tissue>
    </source>
</reference>
<name>A0A0N0BFX8_9HYME</name>
<dbReference type="Proteomes" id="UP000053105">
    <property type="component" value="Unassembled WGS sequence"/>
</dbReference>